<protein>
    <submittedName>
        <fullName evidence="1">Uncharacterized protein</fullName>
    </submittedName>
</protein>
<proteinExistence type="predicted"/>
<reference evidence="1 2" key="1">
    <citation type="submission" date="2015-06" db="EMBL/GenBank/DDBJ databases">
        <title>Improved classification and identification of acetic acid bacteria using matrix-assisted laser desorption/ionization time-of-flight mass spectrometry; Gluconobacter nephelii and Gluconobacter uchimurae are later heterotypic synonyms of Gluconobacter japonicus and Gluconobacter oxydans, respectively.</title>
        <authorList>
            <person name="Li L."/>
            <person name="Cleenwerck I."/>
            <person name="De Vuyst L."/>
            <person name="Vandamme P."/>
        </authorList>
    </citation>
    <scope>NUCLEOTIDE SEQUENCE [LARGE SCALE GENOMIC DNA]</scope>
    <source>
        <strain evidence="1 2">LMG 1663</strain>
    </source>
</reference>
<dbReference type="Proteomes" id="UP000075411">
    <property type="component" value="Unassembled WGS sequence"/>
</dbReference>
<gene>
    <name evidence="1" type="ORF">AD947_05560</name>
</gene>
<comment type="caution">
    <text evidence="1">The sequence shown here is derived from an EMBL/GenBank/DDBJ whole genome shotgun (WGS) entry which is preliminary data.</text>
</comment>
<dbReference type="PATRIC" id="fig|104102.12.peg.1372"/>
<name>A0A149U064_9PROT</name>
<organism evidence="1 2">
    <name type="scientific">Acetobacter tropicalis</name>
    <dbReference type="NCBI Taxonomy" id="104102"/>
    <lineage>
        <taxon>Bacteria</taxon>
        <taxon>Pseudomonadati</taxon>
        <taxon>Pseudomonadota</taxon>
        <taxon>Alphaproteobacteria</taxon>
        <taxon>Acetobacterales</taxon>
        <taxon>Acetobacteraceae</taxon>
        <taxon>Acetobacter</taxon>
    </lineage>
</organism>
<dbReference type="EMBL" id="LHZT01000112">
    <property type="protein sequence ID" value="KXV58689.1"/>
    <property type="molecule type" value="Genomic_DNA"/>
</dbReference>
<accession>A0A149U064</accession>
<evidence type="ECO:0000313" key="2">
    <source>
        <dbReference type="Proteomes" id="UP000075411"/>
    </source>
</evidence>
<sequence>MIMRYRERNGRKILNGDVPTPQIYGESRVISPPYFIAFEAGFCGVAEGMAPLISAWNLTVL</sequence>
<evidence type="ECO:0000313" key="1">
    <source>
        <dbReference type="EMBL" id="KXV58689.1"/>
    </source>
</evidence>
<dbReference type="AlphaFoldDB" id="A0A149U064"/>